<dbReference type="PANTHER" id="PTHR34461:SF2">
    <property type="entry name" value="EXPRESSED PROTEIN"/>
    <property type="match status" value="1"/>
</dbReference>
<proteinExistence type="predicted"/>
<protein>
    <submittedName>
        <fullName evidence="2">Uncharacterized protein</fullName>
    </submittedName>
</protein>
<feature type="compositionally biased region" description="Polar residues" evidence="1">
    <location>
        <begin position="763"/>
        <end position="773"/>
    </location>
</feature>
<dbReference type="PANTHER" id="PTHR34461">
    <property type="entry name" value="EXPRESSED PROTEIN"/>
    <property type="match status" value="1"/>
</dbReference>
<accession>A0A6V7PP79</accession>
<reference evidence="2" key="1">
    <citation type="submission" date="2020-07" db="EMBL/GenBank/DDBJ databases">
        <authorList>
            <person name="Lin J."/>
        </authorList>
    </citation>
    <scope>NUCLEOTIDE SEQUENCE</scope>
</reference>
<organism evidence="2">
    <name type="scientific">Ananas comosus var. bracteatus</name>
    <name type="common">red pineapple</name>
    <dbReference type="NCBI Taxonomy" id="296719"/>
    <lineage>
        <taxon>Eukaryota</taxon>
        <taxon>Viridiplantae</taxon>
        <taxon>Streptophyta</taxon>
        <taxon>Embryophyta</taxon>
        <taxon>Tracheophyta</taxon>
        <taxon>Spermatophyta</taxon>
        <taxon>Magnoliopsida</taxon>
        <taxon>Liliopsida</taxon>
        <taxon>Poales</taxon>
        <taxon>Bromeliaceae</taxon>
        <taxon>Bromelioideae</taxon>
        <taxon>Ananas</taxon>
    </lineage>
</organism>
<feature type="region of interest" description="Disordered" evidence="1">
    <location>
        <begin position="761"/>
        <end position="810"/>
    </location>
</feature>
<sequence length="974" mass="107235">MATNSSLPGLDIDIIVLGNLKEQYCFLQQRDKQNNSLSTYNGRSPLKDHYVNLPRRRSLRLMGINGISEGPSGEITSHSRIKVEVPDPEESTSSSILDDCVTVATNSRSEKNSCKKESNYDIDEQNLQDISLKDLRARCKAKKRKVLESSPSKEGDVCGILHLDESRKKDPTNFKPKEEEVDLEEPLIILKLKRSKVSPSKRYTMRKSEQISSLCSISPNAKYGTADLQYTRSAAADDKENIRVSRTIVLIKKDDSFLSSEHDLRRDPHSSPDLVYHVKSEASEICSSIDLDVDANSLSDISPLDGSSSELFQKVESVDSDCTESARFTNNLLDLCLHPAEPAYISPSSPDLVCTIENDSASMMYGNANSIVSTSNDSSAKHNCTLNLSSDLIEINNGNSASNEDITSSDSDYPTCSLNKSSADYVENSEYCCASEGAQELLGGALNIEHDLAIKGISLEGSMHKSTVNQLDPSFICLTGSNREHSGDDTCITIPASENSKDDGLPLQELPIETETKDVTIDPVFLYNEARSLVDTFKFGAQDGRLESIVYDAINNYSQIETSETTSSHGADGAAKGTWRTSMPQLSECFNTVEDSPTFNVSSPKTDTALSSNVWQSMNNQTAKTTYYAGDMYEMDDDDKGSTEALEVKSAQILPPCANMENTDVEELSPSEAEEKRQITVEQPASATIYLEAEDEVSHMKQDIRNNQILPEEHPPKKLLSNRMTISPTSQEKLCRAITGIYLCDGNEMPSNRKRLLLLSGSGEPQSSLQTDSTPKKPKNSRDCSLSPVPKGILKSRETSRMTASSCMKSTSPDVDIEKAIEFSQSQMRGIENVAVRLLKGLKSMKSIVEETVSSEAHSLLSKYTVDEVNTLSPFASYYSFLTYSTQIKATTENATELERTTRRWLNIMMKDCNRFCKILRSAGNNAASPINGVHKGRRKITFADEAGGMLCHVKVFNQQASSLDGPETEKVGS</sequence>
<dbReference type="AlphaFoldDB" id="A0A6V7PP79"/>
<gene>
    <name evidence="2" type="ORF">CB5_LOCUS15679</name>
</gene>
<evidence type="ECO:0000313" key="2">
    <source>
        <dbReference type="EMBL" id="CAD1832468.1"/>
    </source>
</evidence>
<feature type="compositionally biased region" description="Polar residues" evidence="1">
    <location>
        <begin position="801"/>
        <end position="810"/>
    </location>
</feature>
<dbReference type="EMBL" id="LR862150">
    <property type="protein sequence ID" value="CAD1832468.1"/>
    <property type="molecule type" value="Genomic_DNA"/>
</dbReference>
<name>A0A6V7PP79_ANACO</name>
<evidence type="ECO:0000256" key="1">
    <source>
        <dbReference type="SAM" id="MobiDB-lite"/>
    </source>
</evidence>